<accession>A0A430B874</accession>
<name>A0A430B874_9ENTE</name>
<dbReference type="OrthoDB" id="9789229at2"/>
<feature type="transmembrane region" description="Helical" evidence="1">
    <location>
        <begin position="58"/>
        <end position="79"/>
    </location>
</feature>
<dbReference type="EMBL" id="NGKB01000002">
    <property type="protein sequence ID" value="RSU16531.1"/>
    <property type="molecule type" value="Genomic_DNA"/>
</dbReference>
<dbReference type="Pfam" id="PF06541">
    <property type="entry name" value="ABC_trans_CmpB"/>
    <property type="match status" value="1"/>
</dbReference>
<reference evidence="2" key="2">
    <citation type="submission" date="2023-03" db="EMBL/GenBank/DDBJ databases">
        <authorList>
            <person name="Shen W."/>
            <person name="Cai J."/>
        </authorList>
    </citation>
    <scope>NUCLEOTIDE SEQUENCE</scope>
    <source>
        <strain evidence="2">P96-3</strain>
    </source>
</reference>
<evidence type="ECO:0008006" key="5">
    <source>
        <dbReference type="Google" id="ProtNLM"/>
    </source>
</evidence>
<keyword evidence="1" id="KW-0472">Membrane</keyword>
<feature type="transmembrane region" description="Helical" evidence="1">
    <location>
        <begin position="138"/>
        <end position="159"/>
    </location>
</feature>
<evidence type="ECO:0000313" key="2">
    <source>
        <dbReference type="EMBL" id="MDT2833469.1"/>
    </source>
</evidence>
<proteinExistence type="predicted"/>
<dbReference type="RefSeq" id="WP_126791819.1">
    <property type="nucleotide sequence ID" value="NZ_CP060720.1"/>
</dbReference>
<organism evidence="3 4">
    <name type="scientific">Vagococcus carniphilus</name>
    <dbReference type="NCBI Taxonomy" id="218144"/>
    <lineage>
        <taxon>Bacteria</taxon>
        <taxon>Bacillati</taxon>
        <taxon>Bacillota</taxon>
        <taxon>Bacilli</taxon>
        <taxon>Lactobacillales</taxon>
        <taxon>Enterococcaceae</taxon>
        <taxon>Vagococcus</taxon>
    </lineage>
</organism>
<reference evidence="3 4" key="1">
    <citation type="submission" date="2017-05" db="EMBL/GenBank/DDBJ databases">
        <title>Vagococcus spp. assemblies.</title>
        <authorList>
            <person name="Gulvik C.A."/>
        </authorList>
    </citation>
    <scope>NUCLEOTIDE SEQUENCE [LARGE SCALE GENOMIC DNA]</scope>
    <source>
        <strain evidence="3 4">SS1714</strain>
    </source>
</reference>
<evidence type="ECO:0000313" key="4">
    <source>
        <dbReference type="Proteomes" id="UP000288028"/>
    </source>
</evidence>
<dbReference type="Proteomes" id="UP001268577">
    <property type="component" value="Unassembled WGS sequence"/>
</dbReference>
<evidence type="ECO:0000313" key="3">
    <source>
        <dbReference type="EMBL" id="RSU16531.1"/>
    </source>
</evidence>
<keyword evidence="1" id="KW-0812">Transmembrane</keyword>
<dbReference type="GeneID" id="95580365"/>
<feature type="transmembrane region" description="Helical" evidence="1">
    <location>
        <begin position="99"/>
        <end position="117"/>
    </location>
</feature>
<evidence type="ECO:0000256" key="1">
    <source>
        <dbReference type="SAM" id="Phobius"/>
    </source>
</evidence>
<protein>
    <recommendedName>
        <fullName evidence="5">ABC transporter permease</fullName>
    </recommendedName>
</protein>
<dbReference type="Proteomes" id="UP000288028">
    <property type="component" value="Unassembled WGS sequence"/>
</dbReference>
<keyword evidence="1" id="KW-1133">Transmembrane helix</keyword>
<sequence length="230" mass="26907">MIFIVYAFIGWLWESFFCSFKAKHFVYRGFLLGPYCPVYGFGVVAVLLLIPKEYGTMLNLYFNIVVIVTIVEYITSWLLEKFFQMQLWDYSEVPLNIHGRVAVPVSVFWGFGCLFLVQVIQPRVDEMIHTVNQVTNGWLPVVLFVIFSADVLSTLLFTLTTKKEVEAVVDTSDSENAVIKEYRLKHLFVNHEESNSRQRVLEHLHSKKPQLKHRNLHRIVNNYPNFKLKK</sequence>
<dbReference type="InterPro" id="IPR010540">
    <property type="entry name" value="CmpB_TMEM229"/>
</dbReference>
<dbReference type="AlphaFoldDB" id="A0A430B874"/>
<feature type="transmembrane region" description="Helical" evidence="1">
    <location>
        <begin position="32"/>
        <end position="51"/>
    </location>
</feature>
<comment type="caution">
    <text evidence="3">The sequence shown here is derived from an EMBL/GenBank/DDBJ whole genome shotgun (WGS) entry which is preliminary data.</text>
</comment>
<gene>
    <name evidence="3" type="ORF">CBF28_03110</name>
    <name evidence="2" type="ORF">P7H70_05330</name>
</gene>
<dbReference type="EMBL" id="JARQBZ010000007">
    <property type="protein sequence ID" value="MDT2833469.1"/>
    <property type="molecule type" value="Genomic_DNA"/>
</dbReference>
<keyword evidence="4" id="KW-1185">Reference proteome</keyword>